<name>A0AAN8UR43_9MAGN</name>
<gene>
    <name evidence="2" type="ORF">RJ641_017406</name>
</gene>
<dbReference type="Proteomes" id="UP001370490">
    <property type="component" value="Unassembled WGS sequence"/>
</dbReference>
<comment type="caution">
    <text evidence="2">The sequence shown here is derived from an EMBL/GenBank/DDBJ whole genome shotgun (WGS) entry which is preliminary data.</text>
</comment>
<evidence type="ECO:0000313" key="3">
    <source>
        <dbReference type="Proteomes" id="UP001370490"/>
    </source>
</evidence>
<proteinExistence type="predicted"/>
<feature type="region of interest" description="Disordered" evidence="1">
    <location>
        <begin position="22"/>
        <end position="47"/>
    </location>
</feature>
<dbReference type="InterPro" id="IPR022251">
    <property type="entry name" value="DUF3774_wound-induced"/>
</dbReference>
<dbReference type="Pfam" id="PF12609">
    <property type="entry name" value="DUF3774"/>
    <property type="match status" value="1"/>
</dbReference>
<reference evidence="2 3" key="1">
    <citation type="submission" date="2023-12" db="EMBL/GenBank/DDBJ databases">
        <title>A high-quality genome assembly for Dillenia turbinata (Dilleniales).</title>
        <authorList>
            <person name="Chanderbali A."/>
        </authorList>
    </citation>
    <scope>NUCLEOTIDE SEQUENCE [LARGE SCALE GENOMIC DNA]</scope>
    <source>
        <strain evidence="2">LSX21</strain>
        <tissue evidence="2">Leaf</tissue>
    </source>
</reference>
<dbReference type="EMBL" id="JBAMMX010000022">
    <property type="protein sequence ID" value="KAK6918984.1"/>
    <property type="molecule type" value="Genomic_DNA"/>
</dbReference>
<evidence type="ECO:0000256" key="1">
    <source>
        <dbReference type="SAM" id="MobiDB-lite"/>
    </source>
</evidence>
<sequence>MSLRHMSRVCVRAIQGLREYTQKKSSNTMSSFKASQTRPRAEPTGSDQVRWVSSAAVEPAKNSVIVDEKRRFREAEKAEKVMHLICWGPN</sequence>
<organism evidence="2 3">
    <name type="scientific">Dillenia turbinata</name>
    <dbReference type="NCBI Taxonomy" id="194707"/>
    <lineage>
        <taxon>Eukaryota</taxon>
        <taxon>Viridiplantae</taxon>
        <taxon>Streptophyta</taxon>
        <taxon>Embryophyta</taxon>
        <taxon>Tracheophyta</taxon>
        <taxon>Spermatophyta</taxon>
        <taxon>Magnoliopsida</taxon>
        <taxon>eudicotyledons</taxon>
        <taxon>Gunneridae</taxon>
        <taxon>Pentapetalae</taxon>
        <taxon>Dilleniales</taxon>
        <taxon>Dilleniaceae</taxon>
        <taxon>Dillenia</taxon>
    </lineage>
</organism>
<dbReference type="AlphaFoldDB" id="A0AAN8UR43"/>
<feature type="compositionally biased region" description="Polar residues" evidence="1">
    <location>
        <begin position="23"/>
        <end position="38"/>
    </location>
</feature>
<protein>
    <submittedName>
        <fullName evidence="2">Uncharacterized protein</fullName>
    </submittedName>
</protein>
<evidence type="ECO:0000313" key="2">
    <source>
        <dbReference type="EMBL" id="KAK6918984.1"/>
    </source>
</evidence>
<accession>A0AAN8UR43</accession>
<keyword evidence="3" id="KW-1185">Reference proteome</keyword>